<protein>
    <submittedName>
        <fullName evidence="2">Penicillin-binding protein activator</fullName>
    </submittedName>
</protein>
<organism evidence="2 3">
    <name type="scientific">Novilysobacter ciconiae</name>
    <dbReference type="NCBI Taxonomy" id="2781022"/>
    <lineage>
        <taxon>Bacteria</taxon>
        <taxon>Pseudomonadati</taxon>
        <taxon>Pseudomonadota</taxon>
        <taxon>Gammaproteobacteria</taxon>
        <taxon>Lysobacterales</taxon>
        <taxon>Lysobacteraceae</taxon>
        <taxon>Novilysobacter</taxon>
    </lineage>
</organism>
<dbReference type="GO" id="GO:0030234">
    <property type="term" value="F:enzyme regulator activity"/>
    <property type="evidence" value="ECO:0007669"/>
    <property type="project" value="TreeGrafter"/>
</dbReference>
<dbReference type="PANTHER" id="PTHR38038">
    <property type="entry name" value="PENICILLIN-BINDING PROTEIN ACTIVATOR LPOA"/>
    <property type="match status" value="1"/>
</dbReference>
<dbReference type="SUPFAM" id="SSF53822">
    <property type="entry name" value="Periplasmic binding protein-like I"/>
    <property type="match status" value="1"/>
</dbReference>
<evidence type="ECO:0000256" key="1">
    <source>
        <dbReference type="ARBA" id="ARBA00023136"/>
    </source>
</evidence>
<dbReference type="EMBL" id="CP063656">
    <property type="protein sequence ID" value="QOW19073.1"/>
    <property type="molecule type" value="Genomic_DNA"/>
</dbReference>
<dbReference type="AlphaFoldDB" id="A0A7S6UF02"/>
<dbReference type="Pfam" id="PF04348">
    <property type="entry name" value="LppC"/>
    <property type="match status" value="2"/>
</dbReference>
<evidence type="ECO:0000313" key="3">
    <source>
        <dbReference type="Proteomes" id="UP000594059"/>
    </source>
</evidence>
<name>A0A7S6UF02_9GAMM</name>
<dbReference type="Proteomes" id="UP000594059">
    <property type="component" value="Chromosome"/>
</dbReference>
<dbReference type="PANTHER" id="PTHR38038:SF1">
    <property type="entry name" value="PENICILLIN-BINDING PROTEIN ACTIVATOR LPOA"/>
    <property type="match status" value="1"/>
</dbReference>
<keyword evidence="3" id="KW-1185">Reference proteome</keyword>
<keyword evidence="1" id="KW-0472">Membrane</keyword>
<gene>
    <name evidence="2" type="ORF">INQ41_10505</name>
</gene>
<reference evidence="2 3" key="1">
    <citation type="submission" date="2020-10" db="EMBL/GenBank/DDBJ databases">
        <title>complete genome sequencing of Lysobacter sp. H21R20.</title>
        <authorList>
            <person name="Bae J.-W."/>
            <person name="Lee S.-Y."/>
        </authorList>
    </citation>
    <scope>NUCLEOTIDE SEQUENCE [LARGE SCALE GENOMIC DNA]</scope>
    <source>
        <strain evidence="2 3">H21R20</strain>
    </source>
</reference>
<dbReference type="PROSITE" id="PS51257">
    <property type="entry name" value="PROKAR_LIPOPROTEIN"/>
    <property type="match status" value="1"/>
</dbReference>
<dbReference type="GO" id="GO:0009252">
    <property type="term" value="P:peptidoglycan biosynthetic process"/>
    <property type="evidence" value="ECO:0007669"/>
    <property type="project" value="TreeGrafter"/>
</dbReference>
<dbReference type="InterPro" id="IPR007443">
    <property type="entry name" value="LpoA"/>
</dbReference>
<dbReference type="Gene3D" id="3.40.50.2300">
    <property type="match status" value="2"/>
</dbReference>
<dbReference type="RefSeq" id="WP_193984283.1">
    <property type="nucleotide sequence ID" value="NZ_CP063656.1"/>
</dbReference>
<dbReference type="GO" id="GO:0031241">
    <property type="term" value="C:periplasmic side of cell outer membrane"/>
    <property type="evidence" value="ECO:0007669"/>
    <property type="project" value="TreeGrafter"/>
</dbReference>
<proteinExistence type="predicted"/>
<evidence type="ECO:0000313" key="2">
    <source>
        <dbReference type="EMBL" id="QOW19073.1"/>
    </source>
</evidence>
<sequence>MNAPTRRPLHAWLLALATAVLLVGGCTTMEPVRGPSVSRVDPVVSQAAALLASGADAQQVAALLGQLDDATLAAQAAALPAGDPLYNHMARALLARGLPLPRPMDRAAWGFDAGARPPADRDGYRPPLKLGVLLPLSGDLAAPAAAVRDGFLTAYYAESRRRPEIAFYDTHGTAGGALSAYDQAASAGNDFIVGPLSREGVDALFRRGTLPVPMLALNQGNAAPPAGNVSFALSPEEEGVAAADLLAERGARRVMVINAGDENARRSTDALRARLAELGGVVTDVVGAGIADLTPFAQKEGGVDAIYLAMRGPAARELMPRLVMAGLSGKPLVATSQLLSGTGDSEEDRVLDGIAFPAESWTSGRNVPGLPAAASVGPTLPTARGAAARLFAFGHDAWLLTAYLERLAQSPDAHVAGATGGLAIDASGKVLRTPAWSTFRGGYASPLASAGN</sequence>
<dbReference type="KEGG" id="lcic:INQ41_10505"/>
<dbReference type="InterPro" id="IPR028082">
    <property type="entry name" value="Peripla_BP_I"/>
</dbReference>
<accession>A0A7S6UF02</accession>
<dbReference type="CDD" id="cd06339">
    <property type="entry name" value="PBP1_YraM_LppC_lipoprotein-like"/>
    <property type="match status" value="1"/>
</dbReference>